<gene>
    <name evidence="1" type="ORF">TNCT_249501</name>
</gene>
<sequence length="158" mass="18318">MARNWNSKSCSSSINNLNFFEKTLECRFIGEKIWRIYIFQEKSPPTLPFRIPRSRRAVMVISILTLTSRWASSFRRISEDSDFYLVDSAFKLLTSKDEEVVVQVLGQLTRIVRHRIRRTPTNGDLGNYLSGAMEGEFAESSNHFSNTWTLARKACSRQ</sequence>
<comment type="caution">
    <text evidence="1">The sequence shown here is derived from an EMBL/GenBank/DDBJ whole genome shotgun (WGS) entry which is preliminary data.</text>
</comment>
<dbReference type="Proteomes" id="UP000887116">
    <property type="component" value="Unassembled WGS sequence"/>
</dbReference>
<dbReference type="AlphaFoldDB" id="A0A8X6LI60"/>
<evidence type="ECO:0000313" key="1">
    <source>
        <dbReference type="EMBL" id="GFR08154.1"/>
    </source>
</evidence>
<keyword evidence="2" id="KW-1185">Reference proteome</keyword>
<proteinExistence type="predicted"/>
<dbReference type="OrthoDB" id="6435321at2759"/>
<evidence type="ECO:0000313" key="2">
    <source>
        <dbReference type="Proteomes" id="UP000887116"/>
    </source>
</evidence>
<protein>
    <submittedName>
        <fullName evidence="1">Uncharacterized protein</fullName>
    </submittedName>
</protein>
<name>A0A8X6LI60_TRICU</name>
<accession>A0A8X6LI60</accession>
<organism evidence="1 2">
    <name type="scientific">Trichonephila clavata</name>
    <name type="common">Joro spider</name>
    <name type="synonym">Nephila clavata</name>
    <dbReference type="NCBI Taxonomy" id="2740835"/>
    <lineage>
        <taxon>Eukaryota</taxon>
        <taxon>Metazoa</taxon>
        <taxon>Ecdysozoa</taxon>
        <taxon>Arthropoda</taxon>
        <taxon>Chelicerata</taxon>
        <taxon>Arachnida</taxon>
        <taxon>Araneae</taxon>
        <taxon>Araneomorphae</taxon>
        <taxon>Entelegynae</taxon>
        <taxon>Araneoidea</taxon>
        <taxon>Nephilidae</taxon>
        <taxon>Trichonephila</taxon>
    </lineage>
</organism>
<dbReference type="EMBL" id="BMAO01006384">
    <property type="protein sequence ID" value="GFR08154.1"/>
    <property type="molecule type" value="Genomic_DNA"/>
</dbReference>
<reference evidence="1" key="1">
    <citation type="submission" date="2020-07" db="EMBL/GenBank/DDBJ databases">
        <title>Multicomponent nature underlies the extraordinary mechanical properties of spider dragline silk.</title>
        <authorList>
            <person name="Kono N."/>
            <person name="Nakamura H."/>
            <person name="Mori M."/>
            <person name="Yoshida Y."/>
            <person name="Ohtoshi R."/>
            <person name="Malay A.D."/>
            <person name="Moran D.A.P."/>
            <person name="Tomita M."/>
            <person name="Numata K."/>
            <person name="Arakawa K."/>
        </authorList>
    </citation>
    <scope>NUCLEOTIDE SEQUENCE</scope>
</reference>